<accession>A0A370DFD3</accession>
<keyword evidence="1" id="KW-0812">Transmembrane</keyword>
<keyword evidence="3" id="KW-1185">Reference proteome</keyword>
<evidence type="ECO:0000256" key="1">
    <source>
        <dbReference type="SAM" id="Phobius"/>
    </source>
</evidence>
<protein>
    <submittedName>
        <fullName evidence="2">Uncharacterized protein</fullName>
    </submittedName>
</protein>
<sequence length="73" mass="7560">MPFPIKKSVVKVLLPWGAGAGFAMGHMTLSSRCTLVLLGQCTGCAGCVVALASLVGWAALKDKGAETKTPRRT</sequence>
<proteinExistence type="predicted"/>
<comment type="caution">
    <text evidence="2">The sequence shown here is derived from an EMBL/GenBank/DDBJ whole genome shotgun (WGS) entry which is preliminary data.</text>
</comment>
<feature type="transmembrane region" description="Helical" evidence="1">
    <location>
        <begin position="12"/>
        <end position="29"/>
    </location>
</feature>
<feature type="transmembrane region" description="Helical" evidence="1">
    <location>
        <begin position="35"/>
        <end position="60"/>
    </location>
</feature>
<dbReference type="Proteomes" id="UP000254771">
    <property type="component" value="Unassembled WGS sequence"/>
</dbReference>
<organism evidence="2 3">
    <name type="scientific">endosymbiont of Escarpia spicata</name>
    <dbReference type="NCBI Taxonomy" id="2200908"/>
    <lineage>
        <taxon>Bacteria</taxon>
        <taxon>Pseudomonadati</taxon>
        <taxon>Pseudomonadota</taxon>
        <taxon>Gammaproteobacteria</taxon>
        <taxon>sulfur-oxidizing symbionts</taxon>
    </lineage>
</organism>
<dbReference type="AlphaFoldDB" id="A0A370DFD3"/>
<reference evidence="2 3" key="1">
    <citation type="journal article" date="2018" name="ISME J.">
        <title>Endosymbiont genomes yield clues of tubeworm success.</title>
        <authorList>
            <person name="Li Y."/>
            <person name="Liles M.R."/>
            <person name="Halanych K.M."/>
        </authorList>
    </citation>
    <scope>NUCLEOTIDE SEQUENCE [LARGE SCALE GENOMIC DNA]</scope>
    <source>
        <strain evidence="2">A1462</strain>
    </source>
</reference>
<keyword evidence="1" id="KW-0472">Membrane</keyword>
<evidence type="ECO:0000313" key="3">
    <source>
        <dbReference type="Proteomes" id="UP000254771"/>
    </source>
</evidence>
<evidence type="ECO:0000313" key="2">
    <source>
        <dbReference type="EMBL" id="RDH83591.1"/>
    </source>
</evidence>
<name>A0A370DFD3_9GAMM</name>
<keyword evidence="1" id="KW-1133">Transmembrane helix</keyword>
<gene>
    <name evidence="2" type="ORF">DIZ78_13830</name>
</gene>
<dbReference type="EMBL" id="QFXE01000018">
    <property type="protein sequence ID" value="RDH83591.1"/>
    <property type="molecule type" value="Genomic_DNA"/>
</dbReference>